<dbReference type="AlphaFoldDB" id="U2Z6G7"/>
<protein>
    <submittedName>
        <fullName evidence="2">Uncharacterized protein</fullName>
    </submittedName>
</protein>
<evidence type="ECO:0000313" key="2">
    <source>
        <dbReference type="EMBL" id="GAD56667.1"/>
    </source>
</evidence>
<feature type="compositionally biased region" description="Basic residues" evidence="1">
    <location>
        <begin position="1"/>
        <end position="13"/>
    </location>
</feature>
<feature type="region of interest" description="Disordered" evidence="1">
    <location>
        <begin position="1"/>
        <end position="37"/>
    </location>
</feature>
<organism evidence="2 3">
    <name type="scientific">Limimaricola cinnabarinus LL-001</name>
    <dbReference type="NCBI Taxonomy" id="1337093"/>
    <lineage>
        <taxon>Bacteria</taxon>
        <taxon>Pseudomonadati</taxon>
        <taxon>Pseudomonadota</taxon>
        <taxon>Alphaproteobacteria</taxon>
        <taxon>Rhodobacterales</taxon>
        <taxon>Paracoccaceae</taxon>
        <taxon>Limimaricola</taxon>
    </lineage>
</organism>
<dbReference type="Proteomes" id="UP000016566">
    <property type="component" value="Unassembled WGS sequence"/>
</dbReference>
<evidence type="ECO:0000313" key="3">
    <source>
        <dbReference type="Proteomes" id="UP000016566"/>
    </source>
</evidence>
<dbReference type="EMBL" id="BATB01000043">
    <property type="protein sequence ID" value="GAD56667.1"/>
    <property type="molecule type" value="Genomic_DNA"/>
</dbReference>
<reference evidence="2" key="1">
    <citation type="journal article" date="2013" name="Genome Announc.">
        <title>Draft Genome Sequence of Loktanella cinnabarina LL-001T, Isolated from Deep-Sea Floor Sediment.</title>
        <authorList>
            <person name="Nishi S."/>
            <person name="Tsubouchi T."/>
            <person name="Takaki Y."/>
            <person name="Koyanagi R."/>
            <person name="Satoh N."/>
            <person name="Maruyama T."/>
            <person name="Hatada Y."/>
        </authorList>
    </citation>
    <scope>NUCLEOTIDE SEQUENCE [LARGE SCALE GENOMIC DNA]</scope>
    <source>
        <strain evidence="2">LL-001</strain>
    </source>
</reference>
<accession>U2Z6G7</accession>
<proteinExistence type="predicted"/>
<evidence type="ECO:0000256" key="1">
    <source>
        <dbReference type="SAM" id="MobiDB-lite"/>
    </source>
</evidence>
<name>U2Z6G7_9RHOB</name>
<gene>
    <name evidence="2" type="ORF">MBELCI_2719</name>
</gene>
<comment type="caution">
    <text evidence="2">The sequence shown here is derived from an EMBL/GenBank/DDBJ whole genome shotgun (WGS) entry which is preliminary data.</text>
</comment>
<keyword evidence="3" id="KW-1185">Reference proteome</keyword>
<sequence>MLKRPRTGKRRSFFPRDGRENMHAKQGLEAVFKSASA</sequence>
<feature type="compositionally biased region" description="Basic and acidic residues" evidence="1">
    <location>
        <begin position="14"/>
        <end position="23"/>
    </location>
</feature>